<sequence length="162" mass="18622">MIAEAHKKASELHIKPVDIPQIIEILGDYDDHFSSEWVDSLRVLWLEKVDRNYERCDLISYICGEHPVRNPTWIFPDRPHEEYRAGRRLEAVEIHLHEVENLVTTVYNQPAITTLSVNISNQTIQQPDDSDVAKANSDIIVEAEVLQNQMTQPSNEVIALIL</sequence>
<dbReference type="HOGENOM" id="CLU_1633676_0_0_3"/>
<dbReference type="Proteomes" id="UP000001191">
    <property type="component" value="Chromosome"/>
</dbReference>
<keyword evidence="2" id="KW-1185">Reference proteome</keyword>
<proteinExistence type="predicted"/>
<gene>
    <name evidence="1" type="ordered locus">Npun_F4566</name>
</gene>
<evidence type="ECO:0000313" key="1">
    <source>
        <dbReference type="EMBL" id="ACC82926.1"/>
    </source>
</evidence>
<dbReference type="AlphaFoldDB" id="B2IWS0"/>
<organism evidence="1 2">
    <name type="scientific">Nostoc punctiforme (strain ATCC 29133 / PCC 73102)</name>
    <dbReference type="NCBI Taxonomy" id="63737"/>
    <lineage>
        <taxon>Bacteria</taxon>
        <taxon>Bacillati</taxon>
        <taxon>Cyanobacteriota</taxon>
        <taxon>Cyanophyceae</taxon>
        <taxon>Nostocales</taxon>
        <taxon>Nostocaceae</taxon>
        <taxon>Nostoc</taxon>
    </lineage>
</organism>
<dbReference type="eggNOG" id="COG1204">
    <property type="taxonomic scope" value="Bacteria"/>
</dbReference>
<dbReference type="RefSeq" id="WP_012410886.1">
    <property type="nucleotide sequence ID" value="NC_010628.1"/>
</dbReference>
<reference evidence="1 2" key="2">
    <citation type="journal article" date="2013" name="Plant Physiol.">
        <title>A Nostoc punctiforme Sugar Transporter Necessary to Establish a Cyanobacterium-Plant Symbiosis.</title>
        <authorList>
            <person name="Ekman M."/>
            <person name="Picossi S."/>
            <person name="Campbell E.L."/>
            <person name="Meeks J.C."/>
            <person name="Flores E."/>
        </authorList>
    </citation>
    <scope>NUCLEOTIDE SEQUENCE [LARGE SCALE GENOMIC DNA]</scope>
    <source>
        <strain evidence="2">ATCC 29133 / PCC 73102</strain>
    </source>
</reference>
<dbReference type="EnsemblBacteria" id="ACC82926">
    <property type="protein sequence ID" value="ACC82926"/>
    <property type="gene ID" value="Npun_F4566"/>
</dbReference>
<protein>
    <submittedName>
        <fullName evidence="1">Uncharacterized protein</fullName>
    </submittedName>
</protein>
<dbReference type="OrthoDB" id="221352at2"/>
<reference evidence="2" key="1">
    <citation type="submission" date="2008-04" db="EMBL/GenBank/DDBJ databases">
        <title>Complete sequence of chromosome of Nostoc punctiforme ATCC 29133.</title>
        <authorList>
            <consortium name="US DOE Joint Genome Institute"/>
            <person name="Copeland A."/>
            <person name="Lucas S."/>
            <person name="Lapidus A."/>
            <person name="Glavina del Rio T."/>
            <person name="Dalin E."/>
            <person name="Tice H."/>
            <person name="Pitluck S."/>
            <person name="Chain P."/>
            <person name="Malfatti S."/>
            <person name="Shin M."/>
            <person name="Vergez L."/>
            <person name="Schmutz J."/>
            <person name="Larimer F."/>
            <person name="Land M."/>
            <person name="Hauser L."/>
            <person name="Kyrpides N."/>
            <person name="Kim E."/>
            <person name="Meeks J.C."/>
            <person name="Elhai J."/>
            <person name="Campbell E.L."/>
            <person name="Thiel T."/>
            <person name="Longmire J."/>
            <person name="Potts M."/>
            <person name="Atlas R."/>
        </authorList>
    </citation>
    <scope>NUCLEOTIDE SEQUENCE [LARGE SCALE GENOMIC DNA]</scope>
    <source>
        <strain evidence="2">ATCC 29133 / PCC 73102</strain>
    </source>
</reference>
<accession>B2IWS0</accession>
<dbReference type="KEGG" id="npu:Npun_F4566"/>
<evidence type="ECO:0000313" key="2">
    <source>
        <dbReference type="Proteomes" id="UP000001191"/>
    </source>
</evidence>
<dbReference type="EMBL" id="CP001037">
    <property type="protein sequence ID" value="ACC82926.1"/>
    <property type="molecule type" value="Genomic_DNA"/>
</dbReference>
<name>B2IWS0_NOSP7</name>